<dbReference type="AlphaFoldDB" id="A0A2N5THQ9"/>
<evidence type="ECO:0008006" key="3">
    <source>
        <dbReference type="Google" id="ProtNLM"/>
    </source>
</evidence>
<comment type="caution">
    <text evidence="1">The sequence shown here is derived from an EMBL/GenBank/DDBJ whole genome shotgun (WGS) entry which is preliminary data.</text>
</comment>
<dbReference type="Gene3D" id="1.25.10.10">
    <property type="entry name" value="Leucine-rich Repeat Variant"/>
    <property type="match status" value="1"/>
</dbReference>
<proteinExistence type="predicted"/>
<dbReference type="OrthoDB" id="199930at2759"/>
<dbReference type="Proteomes" id="UP000235388">
    <property type="component" value="Unassembled WGS sequence"/>
</dbReference>
<evidence type="ECO:0000313" key="2">
    <source>
        <dbReference type="Proteomes" id="UP000235388"/>
    </source>
</evidence>
<gene>
    <name evidence="1" type="ORF">PCANC_28566</name>
</gene>
<dbReference type="EMBL" id="PGCJ01000655">
    <property type="protein sequence ID" value="PLW25036.1"/>
    <property type="molecule type" value="Genomic_DNA"/>
</dbReference>
<name>A0A2N5THQ9_9BASI</name>
<keyword evidence="2" id="KW-1185">Reference proteome</keyword>
<accession>A0A2N5THQ9</accession>
<evidence type="ECO:0000313" key="1">
    <source>
        <dbReference type="EMBL" id="PLW25036.1"/>
    </source>
</evidence>
<protein>
    <recommendedName>
        <fullName evidence="3">SWI/SNF-like complex subunit BAF250 C-terminal domain-containing protein</fullName>
    </recommendedName>
</protein>
<organism evidence="1 2">
    <name type="scientific">Puccinia coronata f. sp. avenae</name>
    <dbReference type="NCBI Taxonomy" id="200324"/>
    <lineage>
        <taxon>Eukaryota</taxon>
        <taxon>Fungi</taxon>
        <taxon>Dikarya</taxon>
        <taxon>Basidiomycota</taxon>
        <taxon>Pucciniomycotina</taxon>
        <taxon>Pucciniomycetes</taxon>
        <taxon>Pucciniales</taxon>
        <taxon>Pucciniaceae</taxon>
        <taxon>Puccinia</taxon>
    </lineage>
</organism>
<dbReference type="InterPro" id="IPR011989">
    <property type="entry name" value="ARM-like"/>
</dbReference>
<reference evidence="1 2" key="1">
    <citation type="submission" date="2017-11" db="EMBL/GenBank/DDBJ databases">
        <title>De novo assembly and phasing of dikaryotic genomes from two isolates of Puccinia coronata f. sp. avenae, the causal agent of oat crown rust.</title>
        <authorList>
            <person name="Miller M.E."/>
            <person name="Zhang Y."/>
            <person name="Omidvar V."/>
            <person name="Sperschneider J."/>
            <person name="Schwessinger B."/>
            <person name="Raley C."/>
            <person name="Palmer J.M."/>
            <person name="Garnica D."/>
            <person name="Upadhyaya N."/>
            <person name="Rathjen J."/>
            <person name="Taylor J.M."/>
            <person name="Park R.F."/>
            <person name="Dodds P.N."/>
            <person name="Hirsch C.D."/>
            <person name="Kianian S.F."/>
            <person name="Figueroa M."/>
        </authorList>
    </citation>
    <scope>NUCLEOTIDE SEQUENCE [LARGE SCALE GENOMIC DNA]</scope>
    <source>
        <strain evidence="1">12NC29</strain>
    </source>
</reference>
<dbReference type="STRING" id="200324.A0A2N5THQ9"/>
<sequence>MHCEGKHELYITDSLTTMTSKQNASSPNFDIKEISLRSETESNREELRKDSEALFQFIKSLTVKQGNIPSARSMALQIATIIFNLSSFKVVQDQLFAISKEGKDQRRRERLRNSSLTVPWNLSEEDRQNEKANKLVLDWLLPTLKRNSDLFDTLAWLSKLTGDGDEEIKQITSKAWLIVEHDDCAQVVADLGGCQVMMNIIMTLTISKYVPQPDNRLQAERKEAADSSVVTLDSLELSMIQVMAKILIDGGSPSDEALKQLMIDQFIILFLHPSSTEYQNYLALRALNRLVGSTETLSIDPARYPLLYDELAQVTWPTRLTQCAAELMFDLMENSEHQTWFMSSIPSPDSDPSDSVYPARIKNLMAWIADQEPPEEREHFSLRAAKELKLQISSLAAQILGTLSSSKDFYKSILTNPSLSDCLLATFKEVTGMKSDDEMYISTCRSMYHVFNDIYRLVDTPDDDPCNLFTDNRFHYALMQMDDYCEEAIEHHWGDYKDCFDDINDM</sequence>